<name>A0ABW5Y9J8_9SPHI</name>
<keyword evidence="3" id="KW-1185">Reference proteome</keyword>
<dbReference type="InterPro" id="IPR013321">
    <property type="entry name" value="Arc_rbn_hlx_hlx"/>
</dbReference>
<dbReference type="Proteomes" id="UP001597557">
    <property type="component" value="Unassembled WGS sequence"/>
</dbReference>
<feature type="compositionally biased region" description="Basic and acidic residues" evidence="1">
    <location>
        <begin position="1"/>
        <end position="16"/>
    </location>
</feature>
<evidence type="ECO:0000313" key="3">
    <source>
        <dbReference type="Proteomes" id="UP001597557"/>
    </source>
</evidence>
<dbReference type="Gene3D" id="1.10.1220.10">
    <property type="entry name" value="Met repressor-like"/>
    <property type="match status" value="1"/>
</dbReference>
<feature type="region of interest" description="Disordered" evidence="1">
    <location>
        <begin position="1"/>
        <end position="42"/>
    </location>
</feature>
<proteinExistence type="predicted"/>
<feature type="compositionally biased region" description="Low complexity" evidence="1">
    <location>
        <begin position="23"/>
        <end position="33"/>
    </location>
</feature>
<dbReference type="RefSeq" id="WP_377183333.1">
    <property type="nucleotide sequence ID" value="NZ_JBHUPD010000001.1"/>
</dbReference>
<gene>
    <name evidence="2" type="ORF">ACFS5N_06195</name>
</gene>
<dbReference type="EMBL" id="JBHUPD010000001">
    <property type="protein sequence ID" value="MFD2872049.1"/>
    <property type="molecule type" value="Genomic_DNA"/>
</dbReference>
<organism evidence="2 3">
    <name type="scientific">Mucilaginibacter ximonensis</name>
    <dbReference type="NCBI Taxonomy" id="538021"/>
    <lineage>
        <taxon>Bacteria</taxon>
        <taxon>Pseudomonadati</taxon>
        <taxon>Bacteroidota</taxon>
        <taxon>Sphingobacteriia</taxon>
        <taxon>Sphingobacteriales</taxon>
        <taxon>Sphingobacteriaceae</taxon>
        <taxon>Mucilaginibacter</taxon>
    </lineage>
</organism>
<evidence type="ECO:0008006" key="4">
    <source>
        <dbReference type="Google" id="ProtNLM"/>
    </source>
</evidence>
<accession>A0ABW5Y9J8</accession>
<protein>
    <recommendedName>
        <fullName evidence="4">CopG family transcriptional regulator</fullName>
    </recommendedName>
</protein>
<reference evidence="3" key="1">
    <citation type="journal article" date="2019" name="Int. J. Syst. Evol. Microbiol.">
        <title>The Global Catalogue of Microorganisms (GCM) 10K type strain sequencing project: providing services to taxonomists for standard genome sequencing and annotation.</title>
        <authorList>
            <consortium name="The Broad Institute Genomics Platform"/>
            <consortium name="The Broad Institute Genome Sequencing Center for Infectious Disease"/>
            <person name="Wu L."/>
            <person name="Ma J."/>
        </authorList>
    </citation>
    <scope>NUCLEOTIDE SEQUENCE [LARGE SCALE GENOMIC DNA]</scope>
    <source>
        <strain evidence="3">KCTC 22437</strain>
    </source>
</reference>
<comment type="caution">
    <text evidence="2">The sequence shown here is derived from an EMBL/GenBank/DDBJ whole genome shotgun (WGS) entry which is preliminary data.</text>
</comment>
<sequence length="91" mass="10307">MTNYKDKLGGLADKLKTAPVQPPIQKVQPIKAPASERATDVQFNTEIPKSLRKQLKAHSNEHDLSLKDITITALKLYLETYPKNQEHTIKQ</sequence>
<evidence type="ECO:0000313" key="2">
    <source>
        <dbReference type="EMBL" id="MFD2872049.1"/>
    </source>
</evidence>
<evidence type="ECO:0000256" key="1">
    <source>
        <dbReference type="SAM" id="MobiDB-lite"/>
    </source>
</evidence>